<proteinExistence type="predicted"/>
<evidence type="ECO:0000313" key="3">
    <source>
        <dbReference type="Proteomes" id="UP000235649"/>
    </source>
</evidence>
<dbReference type="EMBL" id="NIPR01000003">
    <property type="protein sequence ID" value="PMD73399.1"/>
    <property type="molecule type" value="Genomic_DNA"/>
</dbReference>
<evidence type="ECO:0000313" key="2">
    <source>
        <dbReference type="EMBL" id="PMD73399.1"/>
    </source>
</evidence>
<name>A0A2N7AX26_9LACO</name>
<keyword evidence="3" id="KW-1185">Reference proteome</keyword>
<evidence type="ECO:0000256" key="1">
    <source>
        <dbReference type="SAM" id="MobiDB-lite"/>
    </source>
</evidence>
<organism evidence="2 3">
    <name type="scientific">Companilactobacillus nuruki</name>
    <dbReference type="NCBI Taxonomy" id="1993540"/>
    <lineage>
        <taxon>Bacteria</taxon>
        <taxon>Bacillati</taxon>
        <taxon>Bacillota</taxon>
        <taxon>Bacilli</taxon>
        <taxon>Lactobacillales</taxon>
        <taxon>Lactobacillaceae</taxon>
        <taxon>Companilactobacillus</taxon>
    </lineage>
</organism>
<reference evidence="2 3" key="1">
    <citation type="submission" date="2017-05" db="EMBL/GenBank/DDBJ databases">
        <title>Lactobacillus nurukis nov., sp. nov., isolated from nuruk.</title>
        <authorList>
            <person name="Kim S.-J."/>
        </authorList>
    </citation>
    <scope>NUCLEOTIDE SEQUENCE [LARGE SCALE GENOMIC DNA]</scope>
    <source>
        <strain evidence="2 3">SYF10-1a</strain>
    </source>
</reference>
<evidence type="ECO:0008006" key="4">
    <source>
        <dbReference type="Google" id="ProtNLM"/>
    </source>
</evidence>
<dbReference type="OrthoDB" id="9790372at2"/>
<dbReference type="Pfam" id="PF02620">
    <property type="entry name" value="YceD"/>
    <property type="match status" value="1"/>
</dbReference>
<accession>A0A2N7AX26</accession>
<dbReference type="RefSeq" id="WP_102195083.1">
    <property type="nucleotide sequence ID" value="NZ_NIPR01000003.1"/>
</dbReference>
<comment type="caution">
    <text evidence="2">The sequence shown here is derived from an EMBL/GenBank/DDBJ whole genome shotgun (WGS) entry which is preliminary data.</text>
</comment>
<dbReference type="AlphaFoldDB" id="A0A2N7AX26"/>
<dbReference type="Proteomes" id="UP000235649">
    <property type="component" value="Unassembled WGS sequence"/>
</dbReference>
<sequence length="186" mass="21497">MLNWDVQDVRRYKDKPFEFEEKLDLTEELKARSEDIMNAAPVEIQGQLFNDNGLVISDVKVKTTLTVPSTRSLLPVELPINIRINEAYNVDDVAAEDLEDYNVVIPIDDENPTINVYESIVDNILLSIPQKVLTKKESEENIMPSGKNWEVISEDDFKKQKEEEEHVNPEFAKLKDLFKDDDDDKE</sequence>
<feature type="compositionally biased region" description="Basic and acidic residues" evidence="1">
    <location>
        <begin position="159"/>
        <end position="178"/>
    </location>
</feature>
<protein>
    <recommendedName>
        <fullName evidence="4">DNA-binding protein</fullName>
    </recommendedName>
</protein>
<dbReference type="InterPro" id="IPR003772">
    <property type="entry name" value="YceD"/>
</dbReference>
<feature type="region of interest" description="Disordered" evidence="1">
    <location>
        <begin position="159"/>
        <end position="186"/>
    </location>
</feature>
<gene>
    <name evidence="2" type="ORF">CBP76_01075</name>
</gene>